<dbReference type="SUPFAM" id="SSF53474">
    <property type="entry name" value="alpha/beta-Hydrolases"/>
    <property type="match status" value="1"/>
</dbReference>
<proteinExistence type="predicted"/>
<name>A0A0M5JDN6_9BACI</name>
<dbReference type="RefSeq" id="WP_053602552.1">
    <property type="nucleotide sequence ID" value="NZ_CP012600.1"/>
</dbReference>
<reference evidence="2" key="1">
    <citation type="submission" date="2015-08" db="EMBL/GenBank/DDBJ databases">
        <title>Genome sequencing project for genomic taxonomy and phylogenomics of Bacillus-like bacteria.</title>
        <authorList>
            <person name="Liu B."/>
            <person name="Wang J."/>
            <person name="Zhu Y."/>
            <person name="Liu G."/>
            <person name="Chen Q."/>
            <person name="Chen Z."/>
            <person name="Lan J."/>
            <person name="Che J."/>
            <person name="Ge C."/>
            <person name="Shi H."/>
            <person name="Pan Z."/>
            <person name="Liu X."/>
        </authorList>
    </citation>
    <scope>NUCLEOTIDE SEQUENCE [LARGE SCALE GENOMIC DNA]</scope>
    <source>
        <strain evidence="2">FJAT-4402</strain>
    </source>
</reference>
<dbReference type="PANTHER" id="PTHR32015:SF1">
    <property type="entry name" value="LIPASE"/>
    <property type="match status" value="1"/>
</dbReference>
<evidence type="ECO:0000313" key="1">
    <source>
        <dbReference type="EMBL" id="ALC80807.1"/>
    </source>
</evidence>
<dbReference type="PANTHER" id="PTHR32015">
    <property type="entry name" value="FASTING INDUCED LIPASE"/>
    <property type="match status" value="1"/>
</dbReference>
<dbReference type="Pfam" id="PF01674">
    <property type="entry name" value="Lipase_2"/>
    <property type="match status" value="1"/>
</dbReference>
<organism evidence="1 2">
    <name type="scientific">Bacillus gobiensis</name>
    <dbReference type="NCBI Taxonomy" id="1441095"/>
    <lineage>
        <taxon>Bacteria</taxon>
        <taxon>Bacillati</taxon>
        <taxon>Bacillota</taxon>
        <taxon>Bacilli</taxon>
        <taxon>Bacillales</taxon>
        <taxon>Bacillaceae</taxon>
        <taxon>Bacillus</taxon>
    </lineage>
</organism>
<dbReference type="EMBL" id="CP012600">
    <property type="protein sequence ID" value="ALC80807.1"/>
    <property type="molecule type" value="Genomic_DNA"/>
</dbReference>
<dbReference type="STRING" id="1441095.AM592_03810"/>
<gene>
    <name evidence="1" type="ORF">AM592_03810</name>
</gene>
<evidence type="ECO:0000313" key="2">
    <source>
        <dbReference type="Proteomes" id="UP000067625"/>
    </source>
</evidence>
<dbReference type="Gene3D" id="3.40.50.1820">
    <property type="entry name" value="alpha/beta hydrolase"/>
    <property type="match status" value="1"/>
</dbReference>
<sequence length="234" mass="25753">MTTHPSSALLKLSVILFLFLLFVSNPAFLRAKPTVDKNPIIFVHGYGGSGSSFATLQSYLIDQGWNKDDLYTVNFTDHFGSNVRNAAELSYHIEMVKKRTGKSKIDLIAHSMGGLSVRYYLEHMNTHDSIDHVITLGSPHHGIPGDRFKGTDGGNEMAPTSTFLAQLNKNDETPDGSNRDHIIRYTSIYSKGDKVVPYLSSPLKGANNIQVSKPSHVGILSDSLVMSYVAEALR</sequence>
<accession>A0A0M5JDN6</accession>
<dbReference type="Proteomes" id="UP000067625">
    <property type="component" value="Chromosome"/>
</dbReference>
<evidence type="ECO:0008006" key="3">
    <source>
        <dbReference type="Google" id="ProtNLM"/>
    </source>
</evidence>
<dbReference type="PATRIC" id="fig|1441095.3.peg.838"/>
<dbReference type="InterPro" id="IPR002918">
    <property type="entry name" value="Lipase_EstA/Esterase_EstB"/>
</dbReference>
<dbReference type="GO" id="GO:0016042">
    <property type="term" value="P:lipid catabolic process"/>
    <property type="evidence" value="ECO:0007669"/>
    <property type="project" value="InterPro"/>
</dbReference>
<dbReference type="InterPro" id="IPR029058">
    <property type="entry name" value="AB_hydrolase_fold"/>
</dbReference>
<reference evidence="1 2" key="2">
    <citation type="journal article" date="2016" name="Int. J. Syst. Evol. Microbiol.">
        <title>Bacillus gobiensis sp. nov., isolated from a soil sample.</title>
        <authorList>
            <person name="Liu B."/>
            <person name="Liu G.H."/>
            <person name="Cetin S."/>
            <person name="Schumann P."/>
            <person name="Pan Z.Z."/>
            <person name="Chen Q.Q."/>
        </authorList>
    </citation>
    <scope>NUCLEOTIDE SEQUENCE [LARGE SCALE GENOMIC DNA]</scope>
    <source>
        <strain evidence="1 2">FJAT-4402</strain>
    </source>
</reference>
<dbReference type="GO" id="GO:0016298">
    <property type="term" value="F:lipase activity"/>
    <property type="evidence" value="ECO:0007669"/>
    <property type="project" value="TreeGrafter"/>
</dbReference>
<protein>
    <recommendedName>
        <fullName evidence="3">Esterase</fullName>
    </recommendedName>
</protein>
<dbReference type="AlphaFoldDB" id="A0A0M5JDN6"/>
<dbReference type="OrthoDB" id="503948at2"/>
<keyword evidence="2" id="KW-1185">Reference proteome</keyword>